<dbReference type="RefSeq" id="XP_007712253.1">
    <property type="nucleotide sequence ID" value="XM_007714063.1"/>
</dbReference>
<accession>W6YPS8</accession>
<evidence type="ECO:0000313" key="2">
    <source>
        <dbReference type="Proteomes" id="UP000053841"/>
    </source>
</evidence>
<dbReference type="AlphaFoldDB" id="W6YPS8"/>
<dbReference type="GeneID" id="19154073"/>
<reference evidence="1 2" key="1">
    <citation type="journal article" date="2013" name="PLoS Genet.">
        <title>Comparative genome structure, secondary metabolite, and effector coding capacity across Cochliobolus pathogens.</title>
        <authorList>
            <person name="Condon B.J."/>
            <person name="Leng Y."/>
            <person name="Wu D."/>
            <person name="Bushley K.E."/>
            <person name="Ohm R.A."/>
            <person name="Otillar R."/>
            <person name="Martin J."/>
            <person name="Schackwitz W."/>
            <person name="Grimwood J."/>
            <person name="MohdZainudin N."/>
            <person name="Xue C."/>
            <person name="Wang R."/>
            <person name="Manning V.A."/>
            <person name="Dhillon B."/>
            <person name="Tu Z.J."/>
            <person name="Steffenson B.J."/>
            <person name="Salamov A."/>
            <person name="Sun H."/>
            <person name="Lowry S."/>
            <person name="LaButti K."/>
            <person name="Han J."/>
            <person name="Copeland A."/>
            <person name="Lindquist E."/>
            <person name="Barry K."/>
            <person name="Schmutz J."/>
            <person name="Baker S.E."/>
            <person name="Ciuffetti L.M."/>
            <person name="Grigoriev I.V."/>
            <person name="Zhong S."/>
            <person name="Turgeon B.G."/>
        </authorList>
    </citation>
    <scope>NUCLEOTIDE SEQUENCE [LARGE SCALE GENOMIC DNA]</scope>
    <source>
        <strain evidence="1 2">26-R-13</strain>
    </source>
</reference>
<dbReference type="HOGENOM" id="CLU_2605686_0_0_1"/>
<protein>
    <submittedName>
        <fullName evidence="1">Uncharacterized protein</fullName>
    </submittedName>
</protein>
<dbReference type="KEGG" id="bze:COCCADRAFT_96056"/>
<dbReference type="Proteomes" id="UP000053841">
    <property type="component" value="Unassembled WGS sequence"/>
</dbReference>
<name>W6YPS8_COCC2</name>
<sequence>MLGRDCAPWTCLERARSLLAACCACGWLSAPGRCKIGLRLCKIAIRLHGPREPSCTRHACHNGSVASLHVPRPGHATTR</sequence>
<gene>
    <name evidence="1" type="ORF">COCCADRAFT_96056</name>
</gene>
<proteinExistence type="predicted"/>
<organism evidence="1 2">
    <name type="scientific">Cochliobolus carbonum (strain 26-R-13)</name>
    <name type="common">Maize leaf spot fungus</name>
    <name type="synonym">Bipolaris zeicola</name>
    <dbReference type="NCBI Taxonomy" id="930089"/>
    <lineage>
        <taxon>Eukaryota</taxon>
        <taxon>Fungi</taxon>
        <taxon>Dikarya</taxon>
        <taxon>Ascomycota</taxon>
        <taxon>Pezizomycotina</taxon>
        <taxon>Dothideomycetes</taxon>
        <taxon>Pleosporomycetidae</taxon>
        <taxon>Pleosporales</taxon>
        <taxon>Pleosporineae</taxon>
        <taxon>Pleosporaceae</taxon>
        <taxon>Bipolaris</taxon>
    </lineage>
</organism>
<keyword evidence="2" id="KW-1185">Reference proteome</keyword>
<dbReference type="EMBL" id="KI964610">
    <property type="protein sequence ID" value="EUC33456.1"/>
    <property type="molecule type" value="Genomic_DNA"/>
</dbReference>
<evidence type="ECO:0000313" key="1">
    <source>
        <dbReference type="EMBL" id="EUC33456.1"/>
    </source>
</evidence>